<dbReference type="InterPro" id="IPR006058">
    <property type="entry name" value="2Fe2S_fd_BS"/>
</dbReference>
<dbReference type="Pfam" id="PF01799">
    <property type="entry name" value="Fer2_2"/>
    <property type="match status" value="1"/>
</dbReference>
<dbReference type="PANTHER" id="PTHR44379">
    <property type="entry name" value="OXIDOREDUCTASE WITH IRON-SULFUR SUBUNIT"/>
    <property type="match status" value="1"/>
</dbReference>
<dbReference type="SUPFAM" id="SSF54292">
    <property type="entry name" value="2Fe-2S ferredoxin-like"/>
    <property type="match status" value="1"/>
</dbReference>
<organism evidence="7 8">
    <name type="scientific">Conexivisphaera calida</name>
    <dbReference type="NCBI Taxonomy" id="1874277"/>
    <lineage>
        <taxon>Archaea</taxon>
        <taxon>Nitrososphaerota</taxon>
        <taxon>Conexivisphaeria</taxon>
        <taxon>Conexivisphaerales</taxon>
        <taxon>Conexivisphaeraceae</taxon>
        <taxon>Conexivisphaera</taxon>
    </lineage>
</organism>
<keyword evidence="3 7" id="KW-0560">Oxidoreductase</keyword>
<dbReference type="KEGG" id="ccai:NAS2_0780"/>
<feature type="domain" description="2Fe-2S ferredoxin-type" evidence="6">
    <location>
        <begin position="1"/>
        <end position="77"/>
    </location>
</feature>
<keyword evidence="5" id="KW-0411">Iron-sulfur</keyword>
<dbReference type="Gene3D" id="3.10.20.30">
    <property type="match status" value="1"/>
</dbReference>
<dbReference type="SUPFAM" id="SSF47741">
    <property type="entry name" value="CO dehydrogenase ISP C-domain like"/>
    <property type="match status" value="1"/>
</dbReference>
<dbReference type="PROSITE" id="PS00197">
    <property type="entry name" value="2FE2S_FER_1"/>
    <property type="match status" value="1"/>
</dbReference>
<dbReference type="AlphaFoldDB" id="A0A4P2VC86"/>
<protein>
    <submittedName>
        <fullName evidence="7">Carbon monoxide dehydrogenase small chain</fullName>
        <ecNumber evidence="7">1.2.7.4</ecNumber>
    </submittedName>
</protein>
<proteinExistence type="predicted"/>
<accession>A0A4P2VC86</accession>
<keyword evidence="8" id="KW-1185">Reference proteome</keyword>
<dbReference type="Proteomes" id="UP000509448">
    <property type="component" value="Chromosome"/>
</dbReference>
<dbReference type="OrthoDB" id="37184at2157"/>
<dbReference type="GeneID" id="55584592"/>
<evidence type="ECO:0000259" key="6">
    <source>
        <dbReference type="PROSITE" id="PS51085"/>
    </source>
</evidence>
<dbReference type="Gene3D" id="1.10.150.120">
    <property type="entry name" value="[2Fe-2S]-binding domain"/>
    <property type="match status" value="1"/>
</dbReference>
<dbReference type="InterPro" id="IPR012675">
    <property type="entry name" value="Beta-grasp_dom_sf"/>
</dbReference>
<dbReference type="InterPro" id="IPR002888">
    <property type="entry name" value="2Fe-2S-bd"/>
</dbReference>
<name>A0A4P2VC86_9ARCH</name>
<dbReference type="Pfam" id="PF00111">
    <property type="entry name" value="Fer2"/>
    <property type="match status" value="1"/>
</dbReference>
<dbReference type="GO" id="GO:0051537">
    <property type="term" value="F:2 iron, 2 sulfur cluster binding"/>
    <property type="evidence" value="ECO:0007669"/>
    <property type="project" value="UniProtKB-KW"/>
</dbReference>
<evidence type="ECO:0000313" key="8">
    <source>
        <dbReference type="Proteomes" id="UP000509448"/>
    </source>
</evidence>
<sequence>MMVRIRINGQPYEADVEPRMLLVDFIRDVAGMKGTHVGCGTGDCGACTVLMDGRPVKSCLVLAAQADGSEVVTVEGLGDDGVAGKVRSALSRSLQCGYCAPGMAVTATWYLENGGSPTEEGLRSALSGVICRCTGYKPVIEALMEEMKG</sequence>
<dbReference type="InterPro" id="IPR051452">
    <property type="entry name" value="Diverse_Oxidoreductases"/>
</dbReference>
<keyword evidence="1" id="KW-0001">2Fe-2S</keyword>
<dbReference type="EC" id="1.2.7.4" evidence="7"/>
<dbReference type="GO" id="GO:0046872">
    <property type="term" value="F:metal ion binding"/>
    <property type="evidence" value="ECO:0007669"/>
    <property type="project" value="UniProtKB-KW"/>
</dbReference>
<dbReference type="InterPro" id="IPR036884">
    <property type="entry name" value="2Fe-2S-bd_dom_sf"/>
</dbReference>
<dbReference type="RefSeq" id="WP_174448428.1">
    <property type="nucleotide sequence ID" value="NZ_AP018732.1"/>
</dbReference>
<keyword evidence="2" id="KW-0479">Metal-binding</keyword>
<dbReference type="FunFam" id="3.10.20.30:FF:000020">
    <property type="entry name" value="Xanthine dehydrogenase iron-sulfur subunit"/>
    <property type="match status" value="1"/>
</dbReference>
<gene>
    <name evidence="7" type="ORF">NAS2_0780</name>
</gene>
<dbReference type="PANTHER" id="PTHR44379:SF5">
    <property type="entry name" value="OXIDOREDUCTASE WITH IRON-SULFUR SUBUNIT"/>
    <property type="match status" value="1"/>
</dbReference>
<evidence type="ECO:0000313" key="7">
    <source>
        <dbReference type="EMBL" id="BBE42169.1"/>
    </source>
</evidence>
<dbReference type="InterPro" id="IPR036010">
    <property type="entry name" value="2Fe-2S_ferredoxin-like_sf"/>
</dbReference>
<evidence type="ECO:0000256" key="5">
    <source>
        <dbReference type="ARBA" id="ARBA00023014"/>
    </source>
</evidence>
<dbReference type="GO" id="GO:0043885">
    <property type="term" value="F:anaerobic carbon-monoxide dehydrogenase activity"/>
    <property type="evidence" value="ECO:0007669"/>
    <property type="project" value="UniProtKB-EC"/>
</dbReference>
<keyword evidence="4" id="KW-0408">Iron</keyword>
<dbReference type="EMBL" id="AP018732">
    <property type="protein sequence ID" value="BBE42169.1"/>
    <property type="molecule type" value="Genomic_DNA"/>
</dbReference>
<evidence type="ECO:0000256" key="4">
    <source>
        <dbReference type="ARBA" id="ARBA00023004"/>
    </source>
</evidence>
<dbReference type="CDD" id="cd00207">
    <property type="entry name" value="fer2"/>
    <property type="match status" value="1"/>
</dbReference>
<dbReference type="InterPro" id="IPR001041">
    <property type="entry name" value="2Fe-2S_ferredoxin-type"/>
</dbReference>
<evidence type="ECO:0000256" key="1">
    <source>
        <dbReference type="ARBA" id="ARBA00022714"/>
    </source>
</evidence>
<evidence type="ECO:0000256" key="2">
    <source>
        <dbReference type="ARBA" id="ARBA00022723"/>
    </source>
</evidence>
<dbReference type="PROSITE" id="PS51085">
    <property type="entry name" value="2FE2S_FER_2"/>
    <property type="match status" value="1"/>
</dbReference>
<reference evidence="7 8" key="1">
    <citation type="journal article" date="2019" name="ISME J.">
        <title>Isolation and characterization of a thermophilic sulfur- and iron-reducing thaumarchaeote from a terrestrial acidic hot spring.</title>
        <authorList>
            <person name="Kato S."/>
            <person name="Itoh T."/>
            <person name="Yuki M."/>
            <person name="Nagamori M."/>
            <person name="Ohnishi M."/>
            <person name="Uematsu K."/>
            <person name="Suzuki K."/>
            <person name="Takashina T."/>
            <person name="Ohkuma M."/>
        </authorList>
    </citation>
    <scope>NUCLEOTIDE SEQUENCE [LARGE SCALE GENOMIC DNA]</scope>
    <source>
        <strain evidence="7 8">NAS-02</strain>
    </source>
</reference>
<evidence type="ECO:0000256" key="3">
    <source>
        <dbReference type="ARBA" id="ARBA00023002"/>
    </source>
</evidence>